<sequence>MKKIFTLVLLGAFCMLNAQAFKGKGDTKFNLGMNIQDGGTGIVASTDFGLGENISVGVLASYLLGGSHISVVNSDYRFDAKLRFNANLGNVLNVDPHFDLYPGLNLGIKNFGGHLGARYFFSEGFGIFSEFSVPIAKYDTEAISRYNNGATFDIGVSFNL</sequence>
<protein>
    <recommendedName>
        <fullName evidence="4">Outer membrane protein beta-barrel domain-containing protein</fullName>
    </recommendedName>
</protein>
<keyword evidence="3" id="KW-1185">Reference proteome</keyword>
<dbReference type="Pfam" id="PF20351">
    <property type="entry name" value="DUF6646"/>
    <property type="match status" value="1"/>
</dbReference>
<evidence type="ECO:0000313" key="2">
    <source>
        <dbReference type="EMBL" id="TDD99776.1"/>
    </source>
</evidence>
<evidence type="ECO:0000256" key="1">
    <source>
        <dbReference type="SAM" id="SignalP"/>
    </source>
</evidence>
<dbReference type="InterPro" id="IPR046588">
    <property type="entry name" value="DUF6646"/>
</dbReference>
<feature type="chain" id="PRO_5020846870" description="Outer membrane protein beta-barrel domain-containing protein" evidence="1">
    <location>
        <begin position="21"/>
        <end position="160"/>
    </location>
</feature>
<dbReference type="Proteomes" id="UP000295479">
    <property type="component" value="Unassembled WGS sequence"/>
</dbReference>
<reference evidence="2 3" key="1">
    <citation type="submission" date="2019-03" db="EMBL/GenBank/DDBJ databases">
        <title>Flavobacterium AR-3-4 sp. nov. isolated from arctic soil.</title>
        <authorList>
            <person name="Chaudhary D.K."/>
        </authorList>
    </citation>
    <scope>NUCLEOTIDE SEQUENCE [LARGE SCALE GENOMIC DNA]</scope>
    <source>
        <strain evidence="2 3">AR-3-4</strain>
    </source>
</reference>
<evidence type="ECO:0008006" key="4">
    <source>
        <dbReference type="Google" id="ProtNLM"/>
    </source>
</evidence>
<dbReference type="EMBL" id="SMFK01000001">
    <property type="protein sequence ID" value="TDD99776.1"/>
    <property type="molecule type" value="Genomic_DNA"/>
</dbReference>
<dbReference type="AlphaFoldDB" id="A0A4R5CKP6"/>
<name>A0A4R5CKP6_9FLAO</name>
<gene>
    <name evidence="2" type="ORF">E0F76_03385</name>
</gene>
<accession>A0A4R5CKP6</accession>
<dbReference type="RefSeq" id="WP_132001333.1">
    <property type="nucleotide sequence ID" value="NZ_SMFK01000001.1"/>
</dbReference>
<keyword evidence="1" id="KW-0732">Signal</keyword>
<organism evidence="2 3">
    <name type="scientific">Flavobacterium cellulosilyticum</name>
    <dbReference type="NCBI Taxonomy" id="2541731"/>
    <lineage>
        <taxon>Bacteria</taxon>
        <taxon>Pseudomonadati</taxon>
        <taxon>Bacteroidota</taxon>
        <taxon>Flavobacteriia</taxon>
        <taxon>Flavobacteriales</taxon>
        <taxon>Flavobacteriaceae</taxon>
        <taxon>Flavobacterium</taxon>
    </lineage>
</organism>
<evidence type="ECO:0000313" key="3">
    <source>
        <dbReference type="Proteomes" id="UP000295479"/>
    </source>
</evidence>
<feature type="signal peptide" evidence="1">
    <location>
        <begin position="1"/>
        <end position="20"/>
    </location>
</feature>
<comment type="caution">
    <text evidence="2">The sequence shown here is derived from an EMBL/GenBank/DDBJ whole genome shotgun (WGS) entry which is preliminary data.</text>
</comment>
<proteinExistence type="predicted"/>
<dbReference type="OrthoDB" id="1118003at2"/>